<organism evidence="1 2">
    <name type="scientific">Lobosporangium transversale</name>
    <dbReference type="NCBI Taxonomy" id="64571"/>
    <lineage>
        <taxon>Eukaryota</taxon>
        <taxon>Fungi</taxon>
        <taxon>Fungi incertae sedis</taxon>
        <taxon>Mucoromycota</taxon>
        <taxon>Mortierellomycotina</taxon>
        <taxon>Mortierellomycetes</taxon>
        <taxon>Mortierellales</taxon>
        <taxon>Mortierellaceae</taxon>
        <taxon>Lobosporangium</taxon>
    </lineage>
</organism>
<comment type="caution">
    <text evidence="1">The sequence shown here is derived from an EMBL/GenBank/DDBJ whole genome shotgun (WGS) entry which is preliminary data.</text>
</comment>
<dbReference type="GeneID" id="33571194"/>
<accession>A0A1Y2G5N6</accession>
<dbReference type="InParanoid" id="A0A1Y2G5N6"/>
<dbReference type="OrthoDB" id="2250876at2759"/>
<reference evidence="1 2" key="1">
    <citation type="submission" date="2016-07" db="EMBL/GenBank/DDBJ databases">
        <title>Pervasive Adenine N6-methylation of Active Genes in Fungi.</title>
        <authorList>
            <consortium name="DOE Joint Genome Institute"/>
            <person name="Mondo S.J."/>
            <person name="Dannebaum R.O."/>
            <person name="Kuo R.C."/>
            <person name="Labutti K."/>
            <person name="Haridas S."/>
            <person name="Kuo A."/>
            <person name="Salamov A."/>
            <person name="Ahrendt S.R."/>
            <person name="Lipzen A."/>
            <person name="Sullivan W."/>
            <person name="Andreopoulos W.B."/>
            <person name="Clum A."/>
            <person name="Lindquist E."/>
            <person name="Daum C."/>
            <person name="Ramamoorthy G.K."/>
            <person name="Gryganskyi A."/>
            <person name="Culley D."/>
            <person name="Magnuson J.K."/>
            <person name="James T.Y."/>
            <person name="O'Malley M.A."/>
            <person name="Stajich J.E."/>
            <person name="Spatafora J.W."/>
            <person name="Visel A."/>
            <person name="Grigoriev I.V."/>
        </authorList>
    </citation>
    <scope>NUCLEOTIDE SEQUENCE [LARGE SCALE GENOMIC DNA]</scope>
    <source>
        <strain evidence="1 2">NRRL 3116</strain>
    </source>
</reference>
<feature type="non-terminal residue" evidence="1">
    <location>
        <position position="1"/>
    </location>
</feature>
<protein>
    <submittedName>
        <fullName evidence="1">Uncharacterized protein</fullName>
    </submittedName>
</protein>
<dbReference type="Proteomes" id="UP000193648">
    <property type="component" value="Unassembled WGS sequence"/>
</dbReference>
<dbReference type="AlphaFoldDB" id="A0A1Y2G5N6"/>
<proteinExistence type="predicted"/>
<keyword evidence="2" id="KW-1185">Reference proteome</keyword>
<dbReference type="RefSeq" id="XP_021875124.1">
    <property type="nucleotide sequence ID" value="XM_022029351.1"/>
</dbReference>
<sequence length="249" mass="27756">LINGVESYGRTRMVDCHSEQTATVKGVPKDTSLSETVRKDKYKGIHPVTLHEKDGKRLVISTFTCDILVTSCVRLDPEGKSAVSVGGDTHIFIISEKDSSKIRIFFDSERVKLCKEMKKSLCRVTRNMGVECLRQIRTKFDRFNTYDLSRCSGPMTNSILYQPYTIFTIANSGGGRGRAFGAGFLFNKIGQAVIINKEKAKLARSVIRVSLEQCTSNQDFRTSLEAIQALFSDSVDEITVIGNAELNKH</sequence>
<name>A0A1Y2G5N6_9FUNG</name>
<evidence type="ECO:0000313" key="1">
    <source>
        <dbReference type="EMBL" id="ORY91812.1"/>
    </source>
</evidence>
<gene>
    <name evidence="1" type="ORF">BCR41DRAFT_403493</name>
</gene>
<evidence type="ECO:0000313" key="2">
    <source>
        <dbReference type="Proteomes" id="UP000193648"/>
    </source>
</evidence>
<dbReference type="EMBL" id="MCFF01000100">
    <property type="protein sequence ID" value="ORY91812.1"/>
    <property type="molecule type" value="Genomic_DNA"/>
</dbReference>
<dbReference type="STRING" id="64571.A0A1Y2G5N6"/>